<evidence type="ECO:0000256" key="1">
    <source>
        <dbReference type="SAM" id="Phobius"/>
    </source>
</evidence>
<feature type="transmembrane region" description="Helical" evidence="1">
    <location>
        <begin position="9"/>
        <end position="30"/>
    </location>
</feature>
<name>A0ABM4BJJ7_HYDVU</name>
<evidence type="ECO:0000313" key="3">
    <source>
        <dbReference type="RefSeq" id="XP_065649226.1"/>
    </source>
</evidence>
<protein>
    <submittedName>
        <fullName evidence="3">UDP-N-acetylglucosamine transporter TMEM241</fullName>
    </submittedName>
</protein>
<feature type="transmembrane region" description="Helical" evidence="1">
    <location>
        <begin position="216"/>
        <end position="239"/>
    </location>
</feature>
<keyword evidence="2" id="KW-1185">Reference proteome</keyword>
<keyword evidence="1" id="KW-0472">Membrane</keyword>
<organism evidence="2 3">
    <name type="scientific">Hydra vulgaris</name>
    <name type="common">Hydra</name>
    <name type="synonym">Hydra attenuata</name>
    <dbReference type="NCBI Taxonomy" id="6087"/>
    <lineage>
        <taxon>Eukaryota</taxon>
        <taxon>Metazoa</taxon>
        <taxon>Cnidaria</taxon>
        <taxon>Hydrozoa</taxon>
        <taxon>Hydroidolina</taxon>
        <taxon>Anthoathecata</taxon>
        <taxon>Aplanulata</taxon>
        <taxon>Hydridae</taxon>
        <taxon>Hydra</taxon>
    </lineage>
</organism>
<dbReference type="GeneID" id="105847352"/>
<sequence>MKLKDNKVFWLIIFFVSSSFAILINKYILWKLNFTYPSIFQSWQMSVASLFLISANSFEIIKIMPLSTESFKRLLPSTFLFTVSIYSGSKALSMLPVPIFCLIQQLFIQATIHIVEIYKTKKSMSNYQAVCIMTPLFILWITYLFDNEYENQVKYVWILINCLCICLNSIYISFLKSINVQEIDIMFLNTKSSIIFLSLFGILTGETPKVINFQKLYHTFFHLLFIGSGIFGALVMLSYGRLCNLFSLSRVRFFNAISMFIVSIASIIIYETKTSVYKLWFAVLGLASVSYYSYSVSKFNYQLGLKNQEV</sequence>
<keyword evidence="1" id="KW-0812">Transmembrane</keyword>
<reference evidence="3" key="1">
    <citation type="submission" date="2025-08" db="UniProtKB">
        <authorList>
            <consortium name="RefSeq"/>
        </authorList>
    </citation>
    <scope>IDENTIFICATION</scope>
</reference>
<feature type="transmembrane region" description="Helical" evidence="1">
    <location>
        <begin position="186"/>
        <end position="204"/>
    </location>
</feature>
<feature type="transmembrane region" description="Helical" evidence="1">
    <location>
        <begin position="155"/>
        <end position="174"/>
    </location>
</feature>
<keyword evidence="1" id="KW-1133">Transmembrane helix</keyword>
<feature type="transmembrane region" description="Helical" evidence="1">
    <location>
        <begin position="251"/>
        <end position="270"/>
    </location>
</feature>
<gene>
    <name evidence="3" type="primary">LOC105847352</name>
</gene>
<proteinExistence type="predicted"/>
<feature type="transmembrane region" description="Helical" evidence="1">
    <location>
        <begin position="127"/>
        <end position="143"/>
    </location>
</feature>
<accession>A0ABM4BJJ7</accession>
<dbReference type="Proteomes" id="UP001652625">
    <property type="component" value="Chromosome 03"/>
</dbReference>
<feature type="transmembrane region" description="Helical" evidence="1">
    <location>
        <begin position="276"/>
        <end position="294"/>
    </location>
</feature>
<dbReference type="RefSeq" id="XP_065649226.1">
    <property type="nucleotide sequence ID" value="XM_065793154.1"/>
</dbReference>
<evidence type="ECO:0000313" key="2">
    <source>
        <dbReference type="Proteomes" id="UP001652625"/>
    </source>
</evidence>